<dbReference type="SUPFAM" id="SSF51445">
    <property type="entry name" value="(Trans)glycosidases"/>
    <property type="match status" value="1"/>
</dbReference>
<dbReference type="PRINTS" id="PR00131">
    <property type="entry name" value="GLHYDRLASE1"/>
</dbReference>
<dbReference type="PANTHER" id="PTHR10353">
    <property type="entry name" value="GLYCOSYL HYDROLASE"/>
    <property type="match status" value="1"/>
</dbReference>
<dbReference type="RefSeq" id="WP_128672776.1">
    <property type="nucleotide sequence ID" value="NZ_RRCO01000001.1"/>
</dbReference>
<evidence type="ECO:0000313" key="3">
    <source>
        <dbReference type="EMBL" id="RRJ26455.1"/>
    </source>
</evidence>
<evidence type="ECO:0000256" key="2">
    <source>
        <dbReference type="RuleBase" id="RU003690"/>
    </source>
</evidence>
<dbReference type="GO" id="GO:0005829">
    <property type="term" value="C:cytosol"/>
    <property type="evidence" value="ECO:0007669"/>
    <property type="project" value="TreeGrafter"/>
</dbReference>
<dbReference type="Gene3D" id="3.20.20.80">
    <property type="entry name" value="Glycosidases"/>
    <property type="match status" value="1"/>
</dbReference>
<sequence>MRMLWGGASASSQYEGGFTLFDKGMDTQDCRRYIKRTDNATTSTRLLTKADIERAKNPKDGDFFPGRRGSEGLAHIDEDIEYLSELGIDIYRISIAWSRIFPTGEEEEPNEDALNMYGDILKKLKEKGIKIYLSLTHYALPLALVEKYGGWKNRKLVDLYLKYAKVIFERFGKYLDYVVPFNEINTGFFSPFNGLGLLRDENKEGSGYDLNDIFAGLHNQFIASTKVIELGRKMLDASFGCMAACFCYYGYSCNPFDQLKTLQYEQVNQWFFTDVLAGGEYPYYMKKYFRDNNVKVEFLPGDEELLRNNTADFVGFSYYQSNVCASKEMEKTAGNLVVSTKNPYLKANEWGWQIDPVGIRISMNKIYDRYKKPVMITENSFGYNDVLLEGNIINDDYRIEYLKDHFEQIKLAIDDGVECLAYLLWGIIDIVSAGSLEMSKRYGVVYVDADNLGNGSYKRYKKKSFEFYKDYIEKERESVKSR</sequence>
<dbReference type="OrthoDB" id="2339329at2"/>
<gene>
    <name evidence="3" type="ORF">EHV10_00035</name>
</gene>
<proteinExistence type="inferred from homology"/>
<keyword evidence="1" id="KW-0326">Glycosidase</keyword>
<protein>
    <submittedName>
        <fullName evidence="3">Glycoside hydrolase family 1 protein</fullName>
    </submittedName>
</protein>
<dbReference type="InterPro" id="IPR001360">
    <property type="entry name" value="Glyco_hydro_1"/>
</dbReference>
<evidence type="ECO:0000313" key="4">
    <source>
        <dbReference type="Proteomes" id="UP000272490"/>
    </source>
</evidence>
<dbReference type="Pfam" id="PF00232">
    <property type="entry name" value="Glyco_hydro_1"/>
    <property type="match status" value="1"/>
</dbReference>
<name>A0A3P3QZC8_9FIRM</name>
<keyword evidence="3" id="KW-0378">Hydrolase</keyword>
<reference evidence="3 4" key="1">
    <citation type="submission" date="2018-11" db="EMBL/GenBank/DDBJ databases">
        <title>Genome sequencing of Lachnoanaerobaculum sp. KCOM 2030 (= ChDC B114).</title>
        <authorList>
            <person name="Kook J.-K."/>
            <person name="Park S.-N."/>
            <person name="Lim Y.K."/>
        </authorList>
    </citation>
    <scope>NUCLEOTIDE SEQUENCE [LARGE SCALE GENOMIC DNA]</scope>
    <source>
        <strain evidence="3 4">KCOM 2030</strain>
    </source>
</reference>
<evidence type="ECO:0000256" key="1">
    <source>
        <dbReference type="ARBA" id="ARBA00023295"/>
    </source>
</evidence>
<dbReference type="AlphaFoldDB" id="A0A3P3QZC8"/>
<dbReference type="Proteomes" id="UP000272490">
    <property type="component" value="Unassembled WGS sequence"/>
</dbReference>
<dbReference type="GO" id="GO:0016052">
    <property type="term" value="P:carbohydrate catabolic process"/>
    <property type="evidence" value="ECO:0007669"/>
    <property type="project" value="TreeGrafter"/>
</dbReference>
<comment type="caution">
    <text evidence="3">The sequence shown here is derived from an EMBL/GenBank/DDBJ whole genome shotgun (WGS) entry which is preliminary data.</text>
</comment>
<dbReference type="EMBL" id="RRCO01000001">
    <property type="protein sequence ID" value="RRJ26455.1"/>
    <property type="molecule type" value="Genomic_DNA"/>
</dbReference>
<organism evidence="3 4">
    <name type="scientific">Lachnoanaerobaculum gingivalis</name>
    <dbReference type="NCBI Taxonomy" id="2490855"/>
    <lineage>
        <taxon>Bacteria</taxon>
        <taxon>Bacillati</taxon>
        <taxon>Bacillota</taxon>
        <taxon>Clostridia</taxon>
        <taxon>Lachnospirales</taxon>
        <taxon>Lachnospiraceae</taxon>
        <taxon>Lachnoanaerobaculum</taxon>
    </lineage>
</organism>
<dbReference type="PANTHER" id="PTHR10353:SF122">
    <property type="entry name" value="6-PHOSPHO-BETA-GLUCOSIDASE ASCB-RELATED"/>
    <property type="match status" value="1"/>
</dbReference>
<dbReference type="InterPro" id="IPR017853">
    <property type="entry name" value="GH"/>
</dbReference>
<accession>A0A3P3QZC8</accession>
<dbReference type="GO" id="GO:0008422">
    <property type="term" value="F:beta-glucosidase activity"/>
    <property type="evidence" value="ECO:0007669"/>
    <property type="project" value="TreeGrafter"/>
</dbReference>
<keyword evidence="4" id="KW-1185">Reference proteome</keyword>
<comment type="similarity">
    <text evidence="2">Belongs to the glycosyl hydrolase 1 family.</text>
</comment>